<comment type="caution">
    <text evidence="2">The sequence shown here is derived from an EMBL/GenBank/DDBJ whole genome shotgun (WGS) entry which is preliminary data.</text>
</comment>
<dbReference type="AlphaFoldDB" id="A0AAU9MP49"/>
<name>A0AAU9MP49_9ASTR</name>
<dbReference type="EMBL" id="CAKMRJ010002223">
    <property type="protein sequence ID" value="CAH1425989.1"/>
    <property type="molecule type" value="Genomic_DNA"/>
</dbReference>
<organism evidence="2 3">
    <name type="scientific">Lactuca virosa</name>
    <dbReference type="NCBI Taxonomy" id="75947"/>
    <lineage>
        <taxon>Eukaryota</taxon>
        <taxon>Viridiplantae</taxon>
        <taxon>Streptophyta</taxon>
        <taxon>Embryophyta</taxon>
        <taxon>Tracheophyta</taxon>
        <taxon>Spermatophyta</taxon>
        <taxon>Magnoliopsida</taxon>
        <taxon>eudicotyledons</taxon>
        <taxon>Gunneridae</taxon>
        <taxon>Pentapetalae</taxon>
        <taxon>asterids</taxon>
        <taxon>campanulids</taxon>
        <taxon>Asterales</taxon>
        <taxon>Asteraceae</taxon>
        <taxon>Cichorioideae</taxon>
        <taxon>Cichorieae</taxon>
        <taxon>Lactucinae</taxon>
        <taxon>Lactuca</taxon>
    </lineage>
</organism>
<proteinExistence type="predicted"/>
<reference evidence="2 3" key="1">
    <citation type="submission" date="2022-01" db="EMBL/GenBank/DDBJ databases">
        <authorList>
            <person name="Xiong W."/>
            <person name="Schranz E."/>
        </authorList>
    </citation>
    <scope>NUCLEOTIDE SEQUENCE [LARGE SCALE GENOMIC DNA]</scope>
</reference>
<evidence type="ECO:0000256" key="1">
    <source>
        <dbReference type="SAM" id="MobiDB-lite"/>
    </source>
</evidence>
<protein>
    <submittedName>
        <fullName evidence="2">Uncharacterized protein</fullName>
    </submittedName>
</protein>
<feature type="compositionally biased region" description="Basic and acidic residues" evidence="1">
    <location>
        <begin position="47"/>
        <end position="60"/>
    </location>
</feature>
<dbReference type="Proteomes" id="UP001157418">
    <property type="component" value="Unassembled WGS sequence"/>
</dbReference>
<feature type="region of interest" description="Disordered" evidence="1">
    <location>
        <begin position="40"/>
        <end position="60"/>
    </location>
</feature>
<accession>A0AAU9MP49</accession>
<evidence type="ECO:0000313" key="2">
    <source>
        <dbReference type="EMBL" id="CAH1425989.1"/>
    </source>
</evidence>
<evidence type="ECO:0000313" key="3">
    <source>
        <dbReference type="Proteomes" id="UP001157418"/>
    </source>
</evidence>
<sequence>MMASQRISSRKGHLLRYRNKIETMMNLDHHRLKNTCHRNRSVSNRRVSREVEDSGGYEHRTDSGKPLFAFSSITTPLLIQKELNGWKRESVYEFGPYAFIKLKPIPGR</sequence>
<gene>
    <name evidence="2" type="ORF">LVIROSA_LOCUS13099</name>
</gene>
<keyword evidence="3" id="KW-1185">Reference proteome</keyword>